<dbReference type="InterPro" id="IPR002059">
    <property type="entry name" value="CSP_DNA-bd"/>
</dbReference>
<dbReference type="PRINTS" id="PR00050">
    <property type="entry name" value="COLDSHOCK"/>
</dbReference>
<evidence type="ECO:0000256" key="5">
    <source>
        <dbReference type="ARBA" id="ARBA00023159"/>
    </source>
</evidence>
<keyword evidence="2" id="KW-0963">Cytoplasm</keyword>
<dbReference type="AlphaFoldDB" id="A0A2W5FQI1"/>
<dbReference type="SUPFAM" id="SSF50249">
    <property type="entry name" value="Nucleic acid-binding proteins"/>
    <property type="match status" value="1"/>
</dbReference>
<dbReference type="PROSITE" id="PS51857">
    <property type="entry name" value="CSD_2"/>
    <property type="match status" value="1"/>
</dbReference>
<sequence>MATGQAIMFKADKGYGFIKPDDDSKNVYVHISSLQESGLSGLEEGQKVSYDLHTQDDKISAVNIKLI</sequence>
<dbReference type="Gene3D" id="2.40.50.140">
    <property type="entry name" value="Nucleic acid-binding proteins"/>
    <property type="match status" value="1"/>
</dbReference>
<keyword evidence="4" id="KW-0238">DNA-binding</keyword>
<dbReference type="InterPro" id="IPR011129">
    <property type="entry name" value="CSD"/>
</dbReference>
<dbReference type="InterPro" id="IPR012156">
    <property type="entry name" value="Cold_shock_CspA"/>
</dbReference>
<dbReference type="Proteomes" id="UP000249739">
    <property type="component" value="Unassembled WGS sequence"/>
</dbReference>
<dbReference type="EMBL" id="QFOT01000004">
    <property type="protein sequence ID" value="PZP57258.1"/>
    <property type="molecule type" value="Genomic_DNA"/>
</dbReference>
<evidence type="ECO:0000256" key="1">
    <source>
        <dbReference type="ARBA" id="ARBA00004496"/>
    </source>
</evidence>
<dbReference type="GO" id="GO:0005829">
    <property type="term" value="C:cytosol"/>
    <property type="evidence" value="ECO:0007669"/>
    <property type="project" value="UniProtKB-ARBA"/>
</dbReference>
<evidence type="ECO:0000256" key="6">
    <source>
        <dbReference type="ARBA" id="ARBA00023163"/>
    </source>
</evidence>
<reference evidence="8 9" key="1">
    <citation type="submission" date="2017-08" db="EMBL/GenBank/DDBJ databases">
        <title>Infants hospitalized years apart are colonized by the same room-sourced microbial strains.</title>
        <authorList>
            <person name="Brooks B."/>
            <person name="Olm M.R."/>
            <person name="Firek B.A."/>
            <person name="Baker R."/>
            <person name="Thomas B.C."/>
            <person name="Morowitz M.J."/>
            <person name="Banfield J.F."/>
        </authorList>
    </citation>
    <scope>NUCLEOTIDE SEQUENCE [LARGE SCALE GENOMIC DNA]</scope>
    <source>
        <strain evidence="8">S2_006_000_R2_64</strain>
    </source>
</reference>
<dbReference type="PANTHER" id="PTHR46565">
    <property type="entry name" value="COLD SHOCK DOMAIN PROTEIN 2"/>
    <property type="match status" value="1"/>
</dbReference>
<keyword evidence="6" id="KW-0804">Transcription</keyword>
<comment type="caution">
    <text evidence="8">The sequence shown here is derived from an EMBL/GenBank/DDBJ whole genome shotgun (WGS) entry which is preliminary data.</text>
</comment>
<keyword evidence="5" id="KW-0010">Activator</keyword>
<feature type="domain" description="CSD" evidence="7">
    <location>
        <begin position="1"/>
        <end position="66"/>
    </location>
</feature>
<evidence type="ECO:0000313" key="9">
    <source>
        <dbReference type="Proteomes" id="UP000249739"/>
    </source>
</evidence>
<dbReference type="Pfam" id="PF00313">
    <property type="entry name" value="CSD"/>
    <property type="match status" value="1"/>
</dbReference>
<dbReference type="PIRSF" id="PIRSF002599">
    <property type="entry name" value="Cold_shock_A"/>
    <property type="match status" value="1"/>
</dbReference>
<evidence type="ECO:0000259" key="7">
    <source>
        <dbReference type="PROSITE" id="PS51857"/>
    </source>
</evidence>
<evidence type="ECO:0000256" key="4">
    <source>
        <dbReference type="ARBA" id="ARBA00023125"/>
    </source>
</evidence>
<comment type="subcellular location">
    <subcellularLocation>
        <location evidence="1">Cytoplasm</location>
    </subcellularLocation>
</comment>
<evidence type="ECO:0000313" key="8">
    <source>
        <dbReference type="EMBL" id="PZP57258.1"/>
    </source>
</evidence>
<evidence type="ECO:0000256" key="2">
    <source>
        <dbReference type="ARBA" id="ARBA00022490"/>
    </source>
</evidence>
<dbReference type="CDD" id="cd04458">
    <property type="entry name" value="CSP_CDS"/>
    <property type="match status" value="1"/>
</dbReference>
<accession>A0A2W5FQI1</accession>
<dbReference type="GO" id="GO:0003677">
    <property type="term" value="F:DNA binding"/>
    <property type="evidence" value="ECO:0007669"/>
    <property type="project" value="UniProtKB-KW"/>
</dbReference>
<dbReference type="PANTHER" id="PTHR46565:SF20">
    <property type="entry name" value="COLD SHOCK DOMAIN-CONTAINING PROTEIN 4"/>
    <property type="match status" value="1"/>
</dbReference>
<dbReference type="InterPro" id="IPR012340">
    <property type="entry name" value="NA-bd_OB-fold"/>
</dbReference>
<evidence type="ECO:0000256" key="3">
    <source>
        <dbReference type="ARBA" id="ARBA00023015"/>
    </source>
</evidence>
<name>A0A2W5FQI1_9BACT</name>
<proteinExistence type="predicted"/>
<organism evidence="8 9">
    <name type="scientific">Micavibrio aeruginosavorus</name>
    <dbReference type="NCBI Taxonomy" id="349221"/>
    <lineage>
        <taxon>Bacteria</taxon>
        <taxon>Pseudomonadati</taxon>
        <taxon>Bdellovibrionota</taxon>
        <taxon>Bdellovibrionia</taxon>
        <taxon>Bdellovibrionales</taxon>
        <taxon>Pseudobdellovibrionaceae</taxon>
        <taxon>Micavibrio</taxon>
    </lineage>
</organism>
<dbReference type="SMART" id="SM00357">
    <property type="entry name" value="CSP"/>
    <property type="match status" value="1"/>
</dbReference>
<protein>
    <submittedName>
        <fullName evidence="8">Cold-shock protein</fullName>
    </submittedName>
</protein>
<keyword evidence="3" id="KW-0805">Transcription regulation</keyword>
<gene>
    <name evidence="8" type="ORF">DI586_00845</name>
</gene>